<feature type="region of interest" description="Disordered" evidence="1">
    <location>
        <begin position="203"/>
        <end position="247"/>
    </location>
</feature>
<evidence type="ECO:0000256" key="2">
    <source>
        <dbReference type="SAM" id="Phobius"/>
    </source>
</evidence>
<dbReference type="InterPro" id="IPR003583">
    <property type="entry name" value="Hlx-hairpin-Hlx_DNA-bd_motif"/>
</dbReference>
<feature type="domain" description="Helix-hairpin-helix DNA-binding motif class 1" evidence="3">
    <location>
        <begin position="283"/>
        <end position="302"/>
    </location>
</feature>
<feature type="transmembrane region" description="Helical" evidence="2">
    <location>
        <begin position="83"/>
        <end position="102"/>
    </location>
</feature>
<dbReference type="EMBL" id="JBHMAU010000066">
    <property type="protein sequence ID" value="MFB9776829.1"/>
    <property type="molecule type" value="Genomic_DNA"/>
</dbReference>
<name>A0ABV5X3D0_9MICO</name>
<gene>
    <name evidence="4" type="ORF">ACFFN1_10540</name>
</gene>
<reference evidence="4 5" key="1">
    <citation type="submission" date="2024-09" db="EMBL/GenBank/DDBJ databases">
        <authorList>
            <person name="Sun Q."/>
            <person name="Mori K."/>
        </authorList>
    </citation>
    <scope>NUCLEOTIDE SEQUENCE [LARGE SCALE GENOMIC DNA]</scope>
    <source>
        <strain evidence="4 5">JCM 11683</strain>
    </source>
</reference>
<protein>
    <submittedName>
        <fullName evidence="4">Helix-hairpin-helix domain-containing protein</fullName>
    </submittedName>
</protein>
<keyword evidence="2" id="KW-0812">Transmembrane</keyword>
<proteinExistence type="predicted"/>
<sequence length="306" mass="30976">MAPSPDDRLADMLSRSKQHGWTPRRSSAAEHRRDPRGGAGLGFSAEEDESPDAELDASDDLDEDEDAEILALLPGNRPIPRRWILLAVLILTAAGIGGFMLLRGPGTDDRASRPLEAVDGAADPQAPHATDAAPVQVSADAEDVTAHVVGAVAEPGVVRLRPGARVVDAIDAAGGLSDDAEPAGVNLARTVEDGEQIVVPDRSSAAGAVGQAPAGPPGTDPGTGTAPGAGGQSGSGPGQQGPGQVNINQAGAPELETLPGVGPATAQAIITHRQEHGPFASVEDLVLVHGIGDATLARLREHITVG</sequence>
<keyword evidence="2" id="KW-1133">Transmembrane helix</keyword>
<dbReference type="Gene3D" id="1.10.150.320">
    <property type="entry name" value="Photosystem II 12 kDa extrinsic protein"/>
    <property type="match status" value="1"/>
</dbReference>
<feature type="compositionally biased region" description="Basic and acidic residues" evidence="1">
    <location>
        <begin position="1"/>
        <end position="10"/>
    </location>
</feature>
<dbReference type="PANTHER" id="PTHR21180:SF32">
    <property type="entry name" value="ENDONUCLEASE_EXONUCLEASE_PHOSPHATASE FAMILY DOMAIN-CONTAINING PROTEIN 1"/>
    <property type="match status" value="1"/>
</dbReference>
<evidence type="ECO:0000313" key="5">
    <source>
        <dbReference type="Proteomes" id="UP001589707"/>
    </source>
</evidence>
<feature type="compositionally biased region" description="Gly residues" evidence="1">
    <location>
        <begin position="225"/>
        <end position="241"/>
    </location>
</feature>
<dbReference type="SMART" id="SM00278">
    <property type="entry name" value="HhH1"/>
    <property type="match status" value="2"/>
</dbReference>
<dbReference type="SUPFAM" id="SSF47781">
    <property type="entry name" value="RuvA domain 2-like"/>
    <property type="match status" value="1"/>
</dbReference>
<dbReference type="InterPro" id="IPR051675">
    <property type="entry name" value="Endo/Exo/Phosphatase_dom_1"/>
</dbReference>
<dbReference type="InterPro" id="IPR019554">
    <property type="entry name" value="Soluble_ligand-bd"/>
</dbReference>
<evidence type="ECO:0000313" key="4">
    <source>
        <dbReference type="EMBL" id="MFB9776829.1"/>
    </source>
</evidence>
<keyword evidence="2" id="KW-0472">Membrane</keyword>
<accession>A0ABV5X3D0</accession>
<feature type="compositionally biased region" description="Basic and acidic residues" evidence="1">
    <location>
        <begin position="27"/>
        <end position="36"/>
    </location>
</feature>
<dbReference type="Proteomes" id="UP001589707">
    <property type="component" value="Unassembled WGS sequence"/>
</dbReference>
<comment type="caution">
    <text evidence="4">The sequence shown here is derived from an EMBL/GenBank/DDBJ whole genome shotgun (WGS) entry which is preliminary data.</text>
</comment>
<dbReference type="Pfam" id="PF12836">
    <property type="entry name" value="HHH_3"/>
    <property type="match status" value="1"/>
</dbReference>
<dbReference type="Pfam" id="PF10531">
    <property type="entry name" value="SLBB"/>
    <property type="match status" value="1"/>
</dbReference>
<dbReference type="PANTHER" id="PTHR21180">
    <property type="entry name" value="ENDONUCLEASE/EXONUCLEASE/PHOSPHATASE FAMILY DOMAIN-CONTAINING PROTEIN 1"/>
    <property type="match status" value="1"/>
</dbReference>
<evidence type="ECO:0000256" key="1">
    <source>
        <dbReference type="SAM" id="MobiDB-lite"/>
    </source>
</evidence>
<feature type="compositionally biased region" description="Acidic residues" evidence="1">
    <location>
        <begin position="45"/>
        <end position="60"/>
    </location>
</feature>
<dbReference type="RefSeq" id="WP_376840684.1">
    <property type="nucleotide sequence ID" value="NZ_JBHMAU010000066.1"/>
</dbReference>
<keyword evidence="5" id="KW-1185">Reference proteome</keyword>
<dbReference type="InterPro" id="IPR004509">
    <property type="entry name" value="Competence_ComEA_HhH"/>
</dbReference>
<feature type="domain" description="Helix-hairpin-helix DNA-binding motif class 1" evidence="3">
    <location>
        <begin position="253"/>
        <end position="272"/>
    </location>
</feature>
<evidence type="ECO:0000259" key="3">
    <source>
        <dbReference type="SMART" id="SM00278"/>
    </source>
</evidence>
<organism evidence="4 5">
    <name type="scientific">Brevibacterium otitidis</name>
    <dbReference type="NCBI Taxonomy" id="53364"/>
    <lineage>
        <taxon>Bacteria</taxon>
        <taxon>Bacillati</taxon>
        <taxon>Actinomycetota</taxon>
        <taxon>Actinomycetes</taxon>
        <taxon>Micrococcales</taxon>
        <taxon>Brevibacteriaceae</taxon>
        <taxon>Brevibacterium</taxon>
    </lineage>
</organism>
<feature type="region of interest" description="Disordered" evidence="1">
    <location>
        <begin position="1"/>
        <end position="60"/>
    </location>
</feature>
<dbReference type="NCBIfam" id="TIGR00426">
    <property type="entry name" value="competence protein ComEA helix-hairpin-helix repeat region"/>
    <property type="match status" value="1"/>
</dbReference>
<dbReference type="InterPro" id="IPR010994">
    <property type="entry name" value="RuvA_2-like"/>
</dbReference>
<dbReference type="Gene3D" id="3.10.560.10">
    <property type="entry name" value="Outer membrane lipoprotein wza domain like"/>
    <property type="match status" value="1"/>
</dbReference>